<organism evidence="3 4">
    <name type="scientific">Sphingorhabdus lacus</name>
    <dbReference type="NCBI Taxonomy" id="392610"/>
    <lineage>
        <taxon>Bacteria</taxon>
        <taxon>Pseudomonadati</taxon>
        <taxon>Pseudomonadota</taxon>
        <taxon>Alphaproteobacteria</taxon>
        <taxon>Sphingomonadales</taxon>
        <taxon>Sphingomonadaceae</taxon>
        <taxon>Sphingorhabdus</taxon>
    </lineage>
</organism>
<accession>A0A6I6L673</accession>
<dbReference type="AlphaFoldDB" id="A0A6I6L673"/>
<dbReference type="InterPro" id="IPR040079">
    <property type="entry name" value="Glutathione_S-Trfase"/>
</dbReference>
<dbReference type="Proteomes" id="UP000428803">
    <property type="component" value="Chromosome"/>
</dbReference>
<feature type="domain" description="GST C-terminal" evidence="2">
    <location>
        <begin position="87"/>
        <end position="206"/>
    </location>
</feature>
<dbReference type="InterPro" id="IPR036282">
    <property type="entry name" value="Glutathione-S-Trfase_C_sf"/>
</dbReference>
<dbReference type="SUPFAM" id="SSF47616">
    <property type="entry name" value="GST C-terminal domain-like"/>
    <property type="match status" value="1"/>
</dbReference>
<protein>
    <submittedName>
        <fullName evidence="3">Glutathione transferase GstA</fullName>
    </submittedName>
</protein>
<dbReference type="SFLD" id="SFLDG01150">
    <property type="entry name" value="Main.1:_Beta-like"/>
    <property type="match status" value="1"/>
</dbReference>
<dbReference type="GO" id="GO:0016740">
    <property type="term" value="F:transferase activity"/>
    <property type="evidence" value="ECO:0007669"/>
    <property type="project" value="UniProtKB-KW"/>
</dbReference>
<evidence type="ECO:0000259" key="1">
    <source>
        <dbReference type="PROSITE" id="PS50404"/>
    </source>
</evidence>
<dbReference type="PANTHER" id="PTHR44051:SF8">
    <property type="entry name" value="GLUTATHIONE S-TRANSFERASE GSTA"/>
    <property type="match status" value="1"/>
</dbReference>
<dbReference type="Pfam" id="PF13409">
    <property type="entry name" value="GST_N_2"/>
    <property type="match status" value="1"/>
</dbReference>
<dbReference type="InterPro" id="IPR004046">
    <property type="entry name" value="GST_C"/>
</dbReference>
<dbReference type="Pfam" id="PF00043">
    <property type="entry name" value="GST_C"/>
    <property type="match status" value="1"/>
</dbReference>
<dbReference type="CDD" id="cd03188">
    <property type="entry name" value="GST_C_Beta"/>
    <property type="match status" value="1"/>
</dbReference>
<evidence type="ECO:0000259" key="2">
    <source>
        <dbReference type="PROSITE" id="PS50405"/>
    </source>
</evidence>
<feature type="domain" description="GST N-terminal" evidence="1">
    <location>
        <begin position="1"/>
        <end position="81"/>
    </location>
</feature>
<keyword evidence="4" id="KW-1185">Reference proteome</keyword>
<dbReference type="SFLD" id="SFLDG00358">
    <property type="entry name" value="Main_(cytGST)"/>
    <property type="match status" value="1"/>
</dbReference>
<evidence type="ECO:0000313" key="3">
    <source>
        <dbReference type="EMBL" id="QGY81750.1"/>
    </source>
</evidence>
<dbReference type="PROSITE" id="PS50404">
    <property type="entry name" value="GST_NTER"/>
    <property type="match status" value="1"/>
</dbReference>
<dbReference type="KEGG" id="slaa:EUU25_14665"/>
<dbReference type="SUPFAM" id="SSF52833">
    <property type="entry name" value="Thioredoxin-like"/>
    <property type="match status" value="1"/>
</dbReference>
<dbReference type="InterPro" id="IPR004045">
    <property type="entry name" value="Glutathione_S-Trfase_N"/>
</dbReference>
<reference evidence="4" key="1">
    <citation type="submission" date="2019-01" db="EMBL/GenBank/DDBJ databases">
        <title>Sphingorhabdus lacus sp.nov., isolated from an oligotrophic freshwater lake.</title>
        <authorList>
            <person name="Park M."/>
        </authorList>
    </citation>
    <scope>NUCLEOTIDE SEQUENCE [LARGE SCALE GENOMIC DNA]</scope>
    <source>
        <strain evidence="4">IMCC1753</strain>
    </source>
</reference>
<dbReference type="InterPro" id="IPR010987">
    <property type="entry name" value="Glutathione-S-Trfase_C-like"/>
</dbReference>
<dbReference type="SFLD" id="SFLDS00019">
    <property type="entry name" value="Glutathione_Transferase_(cytos"/>
    <property type="match status" value="1"/>
</dbReference>
<dbReference type="InterPro" id="IPR036249">
    <property type="entry name" value="Thioredoxin-like_sf"/>
</dbReference>
<dbReference type="EMBL" id="CP035733">
    <property type="protein sequence ID" value="QGY81750.1"/>
    <property type="molecule type" value="Genomic_DNA"/>
</dbReference>
<keyword evidence="3" id="KW-0808">Transferase</keyword>
<dbReference type="PROSITE" id="PS50405">
    <property type="entry name" value="GST_CTER"/>
    <property type="match status" value="1"/>
</dbReference>
<evidence type="ECO:0000313" key="4">
    <source>
        <dbReference type="Proteomes" id="UP000428803"/>
    </source>
</evidence>
<sequence length="206" mass="22290">MDLYFAPLSCSLATRIALYETGQEAGFYRVVMATKQTEDGRDYLAINPKGQVPALVTDAGEVLTEGPAVLQYVADLAPESGLAPPAGTLERTRLHQWLNYISSELHKAVYFMLFNPAIPVAMKDYARGSVGAKYDLLSAHLADRAYLVGDSFTVADGYLVVTLGWAQPAGVDLSPWPVLTAYRDRIMARPAVGRAFADEVALMATG</sequence>
<dbReference type="PANTHER" id="PTHR44051">
    <property type="entry name" value="GLUTATHIONE S-TRANSFERASE-RELATED"/>
    <property type="match status" value="1"/>
</dbReference>
<gene>
    <name evidence="3" type="ORF">EUU25_14665</name>
</gene>
<dbReference type="OrthoDB" id="7583243at2"/>
<dbReference type="Gene3D" id="1.20.1050.10">
    <property type="match status" value="1"/>
</dbReference>
<name>A0A6I6L673_9SPHN</name>
<dbReference type="CDD" id="cd03057">
    <property type="entry name" value="GST_N_Beta"/>
    <property type="match status" value="1"/>
</dbReference>
<dbReference type="RefSeq" id="WP_158902234.1">
    <property type="nucleotide sequence ID" value="NZ_CP035733.1"/>
</dbReference>
<dbReference type="Gene3D" id="3.40.30.10">
    <property type="entry name" value="Glutaredoxin"/>
    <property type="match status" value="1"/>
</dbReference>
<proteinExistence type="predicted"/>